<evidence type="ECO:0000259" key="1">
    <source>
        <dbReference type="PROSITE" id="PS50181"/>
    </source>
</evidence>
<dbReference type="PANTHER" id="PTHR31111:SF138">
    <property type="entry name" value="F-BOX ASSOCIATED DOMAIN-CONTAINING PROTEIN"/>
    <property type="match status" value="1"/>
</dbReference>
<name>D7KY19_ARALL</name>
<sequence length="381" mass="44382">MVNTSFETPPEMHVEILARLPLKSLMKFMSVSKKWESIIRGEQFRRDYLIQSMTRPRVLFVANRRYFHNFKPEALFHSVYQEEPSSLSSVQQMRTYETPLYKVSQPVRGLICHQGDTNIVICNPGLKKFRNLPQIEVPEFASMRSFFGYDEVKNVFKVLCITQLVKYQTTTEGDIHKVRSDVGHQVYTVRSDVESSSWKGIACNYDYSAVTEGLFKGGFLYYGAQSNNDQSVVMSFNVSSEDFSVIELPNEVDFDNNWKLVNYKGGIALVDEDNFDIHLNGNRVFKILFRNEVAGNWEIETIEIPRWKETVDNEDYHFKGTIGTGELLVFVPTHGTRFGRRVLYCDEATKNLRRFDIEERMIDEDHIVRTFFDHVDSTWLM</sequence>
<dbReference type="Pfam" id="PF00646">
    <property type="entry name" value="F-box"/>
    <property type="match status" value="1"/>
</dbReference>
<dbReference type="OrthoDB" id="1071894at2759"/>
<dbReference type="Gramene" id="scaffold_201921.1">
    <property type="protein sequence ID" value="scaffold_201921.1"/>
    <property type="gene ID" value="scaffold_201921.1"/>
</dbReference>
<dbReference type="Pfam" id="PF08268">
    <property type="entry name" value="FBA_3"/>
    <property type="match status" value="1"/>
</dbReference>
<feature type="domain" description="F-box" evidence="1">
    <location>
        <begin position="2"/>
        <end position="48"/>
    </location>
</feature>
<dbReference type="HOGENOM" id="CLU_027176_8_1_1"/>
<dbReference type="SUPFAM" id="SSF81383">
    <property type="entry name" value="F-box domain"/>
    <property type="match status" value="1"/>
</dbReference>
<accession>D7KY19</accession>
<dbReference type="Proteomes" id="UP000008694">
    <property type="component" value="Unassembled WGS sequence"/>
</dbReference>
<dbReference type="Gene3D" id="1.20.1280.50">
    <property type="match status" value="1"/>
</dbReference>
<dbReference type="PROSITE" id="PS50181">
    <property type="entry name" value="FBOX"/>
    <property type="match status" value="1"/>
</dbReference>
<proteinExistence type="predicted"/>
<evidence type="ECO:0000313" key="2">
    <source>
        <dbReference type="EMBL" id="EFH65034.1"/>
    </source>
</evidence>
<gene>
    <name evidence="2" type="ORF">ARALYDRAFT_894847</name>
</gene>
<dbReference type="PANTHER" id="PTHR31111">
    <property type="entry name" value="BNAA05G37150D PROTEIN-RELATED"/>
    <property type="match status" value="1"/>
</dbReference>
<protein>
    <recommendedName>
        <fullName evidence="1">F-box domain-containing protein</fullName>
    </recommendedName>
</protein>
<dbReference type="InterPro" id="IPR001810">
    <property type="entry name" value="F-box_dom"/>
</dbReference>
<dbReference type="NCBIfam" id="TIGR01640">
    <property type="entry name" value="F_box_assoc_1"/>
    <property type="match status" value="1"/>
</dbReference>
<dbReference type="STRING" id="81972.D7KY19"/>
<dbReference type="InterPro" id="IPR013187">
    <property type="entry name" value="F-box-assoc_dom_typ3"/>
</dbReference>
<evidence type="ECO:0000313" key="3">
    <source>
        <dbReference type="Proteomes" id="UP000008694"/>
    </source>
</evidence>
<organism evidence="3">
    <name type="scientific">Arabidopsis lyrata subsp. lyrata</name>
    <name type="common">Lyre-leaved rock-cress</name>
    <dbReference type="NCBI Taxonomy" id="81972"/>
    <lineage>
        <taxon>Eukaryota</taxon>
        <taxon>Viridiplantae</taxon>
        <taxon>Streptophyta</taxon>
        <taxon>Embryophyta</taxon>
        <taxon>Tracheophyta</taxon>
        <taxon>Spermatophyta</taxon>
        <taxon>Magnoliopsida</taxon>
        <taxon>eudicotyledons</taxon>
        <taxon>Gunneridae</taxon>
        <taxon>Pentapetalae</taxon>
        <taxon>rosids</taxon>
        <taxon>malvids</taxon>
        <taxon>Brassicales</taxon>
        <taxon>Brassicaceae</taxon>
        <taxon>Camelineae</taxon>
        <taxon>Arabidopsis</taxon>
    </lineage>
</organism>
<keyword evidence="3" id="KW-1185">Reference proteome</keyword>
<dbReference type="InterPro" id="IPR036047">
    <property type="entry name" value="F-box-like_dom_sf"/>
</dbReference>
<dbReference type="KEGG" id="aly:9324838"/>
<reference evidence="3" key="1">
    <citation type="journal article" date="2011" name="Nat. Genet.">
        <title>The Arabidopsis lyrata genome sequence and the basis of rapid genome size change.</title>
        <authorList>
            <person name="Hu T.T."/>
            <person name="Pattyn P."/>
            <person name="Bakker E.G."/>
            <person name="Cao J."/>
            <person name="Cheng J.-F."/>
            <person name="Clark R.M."/>
            <person name="Fahlgren N."/>
            <person name="Fawcett J.A."/>
            <person name="Grimwood J."/>
            <person name="Gundlach H."/>
            <person name="Haberer G."/>
            <person name="Hollister J.D."/>
            <person name="Ossowski S."/>
            <person name="Ottilar R.P."/>
            <person name="Salamov A.A."/>
            <person name="Schneeberger K."/>
            <person name="Spannagl M."/>
            <person name="Wang X."/>
            <person name="Yang L."/>
            <person name="Nasrallah M.E."/>
            <person name="Bergelson J."/>
            <person name="Carrington J.C."/>
            <person name="Gaut B.S."/>
            <person name="Schmutz J."/>
            <person name="Mayer K.F.X."/>
            <person name="Van de Peer Y."/>
            <person name="Grigoriev I.V."/>
            <person name="Nordborg M."/>
            <person name="Weigel D."/>
            <person name="Guo Y.-L."/>
        </authorList>
    </citation>
    <scope>NUCLEOTIDE SEQUENCE [LARGE SCALE GENOMIC DNA]</scope>
    <source>
        <strain evidence="3">cv. MN47</strain>
    </source>
</reference>
<dbReference type="SMART" id="SM00256">
    <property type="entry name" value="FBOX"/>
    <property type="match status" value="1"/>
</dbReference>
<dbReference type="AlphaFoldDB" id="D7KY19"/>
<dbReference type="InterPro" id="IPR017451">
    <property type="entry name" value="F-box-assoc_interact_dom"/>
</dbReference>
<dbReference type="EMBL" id="GL348714">
    <property type="protein sequence ID" value="EFH65034.1"/>
    <property type="molecule type" value="Genomic_DNA"/>
</dbReference>